<organism evidence="8 9">
    <name type="scientific">Kibdelosporangium persicum</name>
    <dbReference type="NCBI Taxonomy" id="2698649"/>
    <lineage>
        <taxon>Bacteria</taxon>
        <taxon>Bacillati</taxon>
        <taxon>Actinomycetota</taxon>
        <taxon>Actinomycetes</taxon>
        <taxon>Pseudonocardiales</taxon>
        <taxon>Pseudonocardiaceae</taxon>
        <taxon>Kibdelosporangium</taxon>
    </lineage>
</organism>
<feature type="transmembrane region" description="Helical" evidence="6">
    <location>
        <begin position="131"/>
        <end position="154"/>
    </location>
</feature>
<dbReference type="InterPro" id="IPR036259">
    <property type="entry name" value="MFS_trans_sf"/>
</dbReference>
<reference evidence="8 9" key="1">
    <citation type="submission" date="2020-01" db="EMBL/GenBank/DDBJ databases">
        <title>Kibdelosporangium persica a novel Actinomycetes from a hot desert in Iran.</title>
        <authorList>
            <person name="Safaei N."/>
            <person name="Zaburannyi N."/>
            <person name="Mueller R."/>
            <person name="Wink J."/>
        </authorList>
    </citation>
    <scope>NUCLEOTIDE SEQUENCE [LARGE SCALE GENOMIC DNA]</scope>
    <source>
        <strain evidence="8 9">4NS15</strain>
    </source>
</reference>
<dbReference type="NCBIfam" id="NF033135">
    <property type="entry name" value="cmx_cmrA"/>
    <property type="match status" value="1"/>
</dbReference>
<keyword evidence="9" id="KW-1185">Reference proteome</keyword>
<dbReference type="InterPro" id="IPR020846">
    <property type="entry name" value="MFS_dom"/>
</dbReference>
<gene>
    <name evidence="8" type="ORF">GC106_68420</name>
</gene>
<keyword evidence="2" id="KW-1003">Cell membrane</keyword>
<keyword evidence="5 6" id="KW-0472">Membrane</keyword>
<dbReference type="InterPro" id="IPR050189">
    <property type="entry name" value="MFS_Efflux_Transporters"/>
</dbReference>
<evidence type="ECO:0000256" key="6">
    <source>
        <dbReference type="SAM" id="Phobius"/>
    </source>
</evidence>
<name>A0ABX2FFT3_9PSEU</name>
<feature type="transmembrane region" description="Helical" evidence="6">
    <location>
        <begin position="236"/>
        <end position="255"/>
    </location>
</feature>
<accession>A0ABX2FFT3</accession>
<dbReference type="EMBL" id="JAAATY010000029">
    <property type="protein sequence ID" value="NRN69585.1"/>
    <property type="molecule type" value="Genomic_DNA"/>
</dbReference>
<feature type="transmembrane region" description="Helical" evidence="6">
    <location>
        <begin position="290"/>
        <end position="316"/>
    </location>
</feature>
<evidence type="ECO:0000256" key="2">
    <source>
        <dbReference type="ARBA" id="ARBA00022475"/>
    </source>
</evidence>
<dbReference type="SUPFAM" id="SSF103473">
    <property type="entry name" value="MFS general substrate transporter"/>
    <property type="match status" value="1"/>
</dbReference>
<dbReference type="PROSITE" id="PS50850">
    <property type="entry name" value="MFS"/>
    <property type="match status" value="1"/>
</dbReference>
<comment type="caution">
    <text evidence="8">The sequence shown here is derived from an EMBL/GenBank/DDBJ whole genome shotgun (WGS) entry which is preliminary data.</text>
</comment>
<feature type="domain" description="Major facilitator superfamily (MFS) profile" evidence="7">
    <location>
        <begin position="4"/>
        <end position="380"/>
    </location>
</feature>
<keyword evidence="4 6" id="KW-1133">Transmembrane helix</keyword>
<dbReference type="PANTHER" id="PTHR43124:SF3">
    <property type="entry name" value="CHLORAMPHENICOL EFFLUX PUMP RV0191"/>
    <property type="match status" value="1"/>
</dbReference>
<sequence length="391" mass="39133">MPFAVYVLALAVFAQGTSEFMLSGLLPGIATDLHVSVPAAGTLTSAFAIGMVVGAPLAALAGMRWPRRRALLAFLTTFLLAHVVGAITTSFEVLFVTRVIAALANAGFLAAGLTTAASLAGPHAKGRATSVLLSGVTLACVAGVPLGAVLAGIWGWRSAFWGVAIISAPAVIAILRAVPATPTDPSAPSARHELRALRTPRSLVTLLLGALVNGATFCTFTYLAPVMTTVAGLGTAWVPVSLALFGIGSFAGVTLGGRLADTRATQVIAVGSTALLAGWLLFAFTAGNPIAALVLVFVQGVLSFAVGSTLITQVLYTAADAPTLAGGFATAAFNVGAAAGPVLGGIAIGAGWGFRSSLVVSAALVAVVLILGAIAMSLGSTTGHRSAERKH</sequence>
<feature type="transmembrane region" description="Helical" evidence="6">
    <location>
        <begin position="328"/>
        <end position="352"/>
    </location>
</feature>
<feature type="transmembrane region" description="Helical" evidence="6">
    <location>
        <begin position="160"/>
        <end position="182"/>
    </location>
</feature>
<dbReference type="CDD" id="cd17324">
    <property type="entry name" value="MFS_NepI_like"/>
    <property type="match status" value="1"/>
</dbReference>
<feature type="transmembrane region" description="Helical" evidence="6">
    <location>
        <begin position="358"/>
        <end position="379"/>
    </location>
</feature>
<evidence type="ECO:0000256" key="3">
    <source>
        <dbReference type="ARBA" id="ARBA00022692"/>
    </source>
</evidence>
<proteinExistence type="predicted"/>
<feature type="transmembrane region" description="Helical" evidence="6">
    <location>
        <begin position="70"/>
        <end position="89"/>
    </location>
</feature>
<dbReference type="RefSeq" id="WP_173139956.1">
    <property type="nucleotide sequence ID" value="NZ_CBCSGW010000024.1"/>
</dbReference>
<feature type="transmembrane region" description="Helical" evidence="6">
    <location>
        <begin position="203"/>
        <end position="224"/>
    </location>
</feature>
<comment type="subcellular location">
    <subcellularLocation>
        <location evidence="1">Cell membrane</location>
        <topology evidence="1">Multi-pass membrane protein</topology>
    </subcellularLocation>
</comment>
<dbReference type="Proteomes" id="UP000763557">
    <property type="component" value="Unassembled WGS sequence"/>
</dbReference>
<evidence type="ECO:0000256" key="5">
    <source>
        <dbReference type="ARBA" id="ARBA00023136"/>
    </source>
</evidence>
<keyword evidence="3 6" id="KW-0812">Transmembrane</keyword>
<evidence type="ECO:0000259" key="7">
    <source>
        <dbReference type="PROSITE" id="PS50850"/>
    </source>
</evidence>
<dbReference type="Gene3D" id="1.20.1250.20">
    <property type="entry name" value="MFS general substrate transporter like domains"/>
    <property type="match status" value="1"/>
</dbReference>
<dbReference type="Pfam" id="PF07690">
    <property type="entry name" value="MFS_1"/>
    <property type="match status" value="1"/>
</dbReference>
<feature type="transmembrane region" description="Helical" evidence="6">
    <location>
        <begin position="267"/>
        <end position="284"/>
    </location>
</feature>
<protein>
    <submittedName>
        <fullName evidence="8">Inner membrane transport protein YdhP</fullName>
    </submittedName>
</protein>
<dbReference type="PANTHER" id="PTHR43124">
    <property type="entry name" value="PURINE EFFLUX PUMP PBUE"/>
    <property type="match status" value="1"/>
</dbReference>
<evidence type="ECO:0000313" key="8">
    <source>
        <dbReference type="EMBL" id="NRN69585.1"/>
    </source>
</evidence>
<evidence type="ECO:0000256" key="1">
    <source>
        <dbReference type="ARBA" id="ARBA00004651"/>
    </source>
</evidence>
<evidence type="ECO:0000256" key="4">
    <source>
        <dbReference type="ARBA" id="ARBA00022989"/>
    </source>
</evidence>
<dbReference type="InterPro" id="IPR011701">
    <property type="entry name" value="MFS"/>
</dbReference>
<feature type="transmembrane region" description="Helical" evidence="6">
    <location>
        <begin position="95"/>
        <end position="119"/>
    </location>
</feature>
<feature type="transmembrane region" description="Helical" evidence="6">
    <location>
        <begin position="38"/>
        <end position="58"/>
    </location>
</feature>
<evidence type="ECO:0000313" key="9">
    <source>
        <dbReference type="Proteomes" id="UP000763557"/>
    </source>
</evidence>